<comment type="similarity">
    <text evidence="2 4">Belongs to the bacterial solute-binding protein 3 family.</text>
</comment>
<dbReference type="GeneID" id="69059061"/>
<feature type="chain" id="PRO_5039314137" evidence="5">
    <location>
        <begin position="20"/>
        <end position="272"/>
    </location>
</feature>
<keyword evidence="3 5" id="KW-0732">Signal</keyword>
<dbReference type="Gene3D" id="3.40.190.10">
    <property type="entry name" value="Periplasmic binding protein-like II"/>
    <property type="match status" value="2"/>
</dbReference>
<proteinExistence type="inferred from homology"/>
<gene>
    <name evidence="7" type="ORF">GQR93_11820</name>
</gene>
<evidence type="ECO:0000256" key="5">
    <source>
        <dbReference type="SAM" id="SignalP"/>
    </source>
</evidence>
<organism evidence="7 8">
    <name type="scientific">Lentilactobacillus hilgardii</name>
    <name type="common">Lactobacillus hilgardii</name>
    <dbReference type="NCBI Taxonomy" id="1588"/>
    <lineage>
        <taxon>Bacteria</taxon>
        <taxon>Bacillati</taxon>
        <taxon>Bacillota</taxon>
        <taxon>Bacilli</taxon>
        <taxon>Lactobacillales</taxon>
        <taxon>Lactobacillaceae</taxon>
        <taxon>Lentilactobacillus</taxon>
    </lineage>
</organism>
<evidence type="ECO:0000256" key="1">
    <source>
        <dbReference type="ARBA" id="ARBA00004196"/>
    </source>
</evidence>
<dbReference type="GO" id="GO:0030313">
    <property type="term" value="C:cell envelope"/>
    <property type="evidence" value="ECO:0007669"/>
    <property type="project" value="UniProtKB-SubCell"/>
</dbReference>
<sequence>MKLKLALKRSLLVVGIALAGVALTACGSSSSSSKNGTYRSELKQSKQLTIGLEGTYPPYSYRKDGKLTGFEVELGKAVAKKLGVKANFVPTKWDSLIAGLGSGKYDVVLNNITQTPERRKQYLFSKPYVYSRYVLITRSGSNAIKTTADIKDKKFAEATGSDNELIAKKFGAVIVPQEQFQTSLDLIKQGRAQGAINAESALLTYAKDNSIKGLKYRLLKDSEQKPAKISGLFNKKSPKLKDKFNKVLDQLRKDGTLKRLSQKYFSKDITTK</sequence>
<evidence type="ECO:0000256" key="2">
    <source>
        <dbReference type="ARBA" id="ARBA00010333"/>
    </source>
</evidence>
<feature type="signal peptide" evidence="5">
    <location>
        <begin position="1"/>
        <end position="19"/>
    </location>
</feature>
<dbReference type="Pfam" id="PF00497">
    <property type="entry name" value="SBP_bac_3"/>
    <property type="match status" value="1"/>
</dbReference>
<dbReference type="PROSITE" id="PS51257">
    <property type="entry name" value="PROKAR_LIPOPROTEIN"/>
    <property type="match status" value="1"/>
</dbReference>
<dbReference type="PANTHER" id="PTHR35936:SF19">
    <property type="entry name" value="AMINO-ACID-BINDING PROTEIN YXEM-RELATED"/>
    <property type="match status" value="1"/>
</dbReference>
<dbReference type="SMART" id="SM00062">
    <property type="entry name" value="PBPb"/>
    <property type="match status" value="1"/>
</dbReference>
<dbReference type="PANTHER" id="PTHR35936">
    <property type="entry name" value="MEMBRANE-BOUND LYTIC MUREIN TRANSGLYCOSYLASE F"/>
    <property type="match status" value="1"/>
</dbReference>
<evidence type="ECO:0000259" key="6">
    <source>
        <dbReference type="SMART" id="SM00062"/>
    </source>
</evidence>
<dbReference type="Proteomes" id="UP000465035">
    <property type="component" value="Chromosome"/>
</dbReference>
<dbReference type="EMBL" id="CP047121">
    <property type="protein sequence ID" value="QHB52828.1"/>
    <property type="molecule type" value="Genomic_DNA"/>
</dbReference>
<protein>
    <submittedName>
        <fullName evidence="7">Transporter substrate-binding domain-containing protein</fullName>
    </submittedName>
</protein>
<dbReference type="InterPro" id="IPR001638">
    <property type="entry name" value="Solute-binding_3/MltF_N"/>
</dbReference>
<evidence type="ECO:0000256" key="3">
    <source>
        <dbReference type="ARBA" id="ARBA00022729"/>
    </source>
</evidence>
<accession>A0A6P1E7V7</accession>
<dbReference type="SUPFAM" id="SSF53850">
    <property type="entry name" value="Periplasmic binding protein-like II"/>
    <property type="match status" value="1"/>
</dbReference>
<evidence type="ECO:0000313" key="8">
    <source>
        <dbReference type="Proteomes" id="UP000465035"/>
    </source>
</evidence>
<dbReference type="RefSeq" id="WP_035444661.1">
    <property type="nucleotide sequence ID" value="NZ_CABKOL010000104.1"/>
</dbReference>
<dbReference type="AlphaFoldDB" id="A0A6P1E7V7"/>
<comment type="subcellular location">
    <subcellularLocation>
        <location evidence="1">Cell envelope</location>
    </subcellularLocation>
</comment>
<feature type="domain" description="Solute-binding protein family 3/N-terminal" evidence="6">
    <location>
        <begin position="47"/>
        <end position="268"/>
    </location>
</feature>
<dbReference type="PROSITE" id="PS01039">
    <property type="entry name" value="SBP_BACTERIAL_3"/>
    <property type="match status" value="1"/>
</dbReference>
<evidence type="ECO:0000256" key="4">
    <source>
        <dbReference type="RuleBase" id="RU003744"/>
    </source>
</evidence>
<name>A0A6P1E7V7_LENHI</name>
<dbReference type="SMR" id="A0A6P1E7V7"/>
<evidence type="ECO:0000313" key="7">
    <source>
        <dbReference type="EMBL" id="QHB52828.1"/>
    </source>
</evidence>
<dbReference type="InterPro" id="IPR018313">
    <property type="entry name" value="SBP_3_CS"/>
</dbReference>
<reference evidence="7 8" key="1">
    <citation type="submission" date="2019-12" db="EMBL/GenBank/DDBJ databases">
        <title>Lactobacillus hilgardii FLUB.</title>
        <authorList>
            <person name="Gustaw K."/>
        </authorList>
    </citation>
    <scope>NUCLEOTIDE SEQUENCE [LARGE SCALE GENOMIC DNA]</scope>
    <source>
        <strain evidence="7 8">FLUB</strain>
    </source>
</reference>